<dbReference type="WBParaSite" id="HNAJ_0000190601-mRNA-1">
    <property type="protein sequence ID" value="HNAJ_0000190601-mRNA-1"/>
    <property type="gene ID" value="HNAJ_0000190601"/>
</dbReference>
<feature type="region of interest" description="Disordered" evidence="1">
    <location>
        <begin position="74"/>
        <end position="94"/>
    </location>
</feature>
<name>A0A0R3T4C5_RODNA</name>
<dbReference type="InterPro" id="IPR044886">
    <property type="entry name" value="FLCN_DENN_C_sf"/>
</dbReference>
<evidence type="ECO:0000313" key="2">
    <source>
        <dbReference type="WBParaSite" id="HNAJ_0000190601-mRNA-1"/>
    </source>
</evidence>
<evidence type="ECO:0000256" key="1">
    <source>
        <dbReference type="SAM" id="MobiDB-lite"/>
    </source>
</evidence>
<dbReference type="STRING" id="102285.A0A0R3T4C5"/>
<accession>A0A0R3T4C5</accession>
<dbReference type="Gene3D" id="1.10.10.1730">
    <property type="entry name" value="Folliculin"/>
    <property type="match status" value="1"/>
</dbReference>
<sequence length="226" mass="24493">LNLTPDAQISKMGPPTGPYAVLQINFKSPSGKKTKVVPREDSDEVSFDLLNFVVSFGQPQEPLSDICDSAWSRRSSTSESTTPSPWGLTTAGASATSTGPCTKKVLNSTFSTQIAEVFKLVDPQQNNLVILQPSTIGLALNNIKSRWIDHARTLYNFQHCSKVSPSAEESTKKCFQLLAATAGITQDDEAVVIYFQKALSQQTLQNICHPNRTPSGISMAPSTRST</sequence>
<reference evidence="2" key="1">
    <citation type="submission" date="2017-02" db="UniProtKB">
        <authorList>
            <consortium name="WormBaseParasite"/>
        </authorList>
    </citation>
    <scope>IDENTIFICATION</scope>
</reference>
<organism evidence="2">
    <name type="scientific">Rodentolepis nana</name>
    <name type="common">Dwarf tapeworm</name>
    <name type="synonym">Hymenolepis nana</name>
    <dbReference type="NCBI Taxonomy" id="102285"/>
    <lineage>
        <taxon>Eukaryota</taxon>
        <taxon>Metazoa</taxon>
        <taxon>Spiralia</taxon>
        <taxon>Lophotrochozoa</taxon>
        <taxon>Platyhelminthes</taxon>
        <taxon>Cestoda</taxon>
        <taxon>Eucestoda</taxon>
        <taxon>Cyclophyllidea</taxon>
        <taxon>Hymenolepididae</taxon>
        <taxon>Rodentolepis</taxon>
    </lineage>
</organism>
<dbReference type="AlphaFoldDB" id="A0A0R3T4C5"/>
<protein>
    <submittedName>
        <fullName evidence="2">E3 SUMO-protein ligase KIAA1586-like</fullName>
    </submittedName>
</protein>
<proteinExistence type="predicted"/>